<keyword evidence="4" id="KW-1185">Reference proteome</keyword>
<gene>
    <name evidence="3" type="ORF">COCHEDRAFT_1026649</name>
</gene>
<feature type="coiled-coil region" evidence="1">
    <location>
        <begin position="88"/>
        <end position="115"/>
    </location>
</feature>
<feature type="region of interest" description="Disordered" evidence="2">
    <location>
        <begin position="1"/>
        <end position="39"/>
    </location>
</feature>
<evidence type="ECO:0000256" key="1">
    <source>
        <dbReference type="SAM" id="Coils"/>
    </source>
</evidence>
<evidence type="ECO:0000313" key="4">
    <source>
        <dbReference type="Proteomes" id="UP000016936"/>
    </source>
</evidence>
<feature type="compositionally biased region" description="Low complexity" evidence="2">
    <location>
        <begin position="10"/>
        <end position="39"/>
    </location>
</feature>
<sequence length="150" mass="17031">MPNQPTQIRPSNPSSPTPSASTSTSSTSPTDPPFSSTSLLTPHQKHILSHYLVRHRSETEAMNTLVALEISVRRERDEPGVRYLERFVARVRMRLVGYREERRRAEARIAAEVERLRGVVGEGRGVARMQVEEVRRVMGKERGRGVECLR</sequence>
<organism evidence="3 4">
    <name type="scientific">Cochliobolus heterostrophus (strain C5 / ATCC 48332 / race O)</name>
    <name type="common">Southern corn leaf blight fungus</name>
    <name type="synonym">Bipolaris maydis</name>
    <dbReference type="NCBI Taxonomy" id="701091"/>
    <lineage>
        <taxon>Eukaryota</taxon>
        <taxon>Fungi</taxon>
        <taxon>Dikarya</taxon>
        <taxon>Ascomycota</taxon>
        <taxon>Pezizomycotina</taxon>
        <taxon>Dothideomycetes</taxon>
        <taxon>Pleosporomycetidae</taxon>
        <taxon>Pleosporales</taxon>
        <taxon>Pleosporineae</taxon>
        <taxon>Pleosporaceae</taxon>
        <taxon>Bipolaris</taxon>
    </lineage>
</organism>
<dbReference type="AlphaFoldDB" id="M2UQH3"/>
<protein>
    <submittedName>
        <fullName evidence="3">Uncharacterized protein</fullName>
    </submittedName>
</protein>
<accession>M2UQH3</accession>
<evidence type="ECO:0000256" key="2">
    <source>
        <dbReference type="SAM" id="MobiDB-lite"/>
    </source>
</evidence>
<keyword evidence="1" id="KW-0175">Coiled coil</keyword>
<evidence type="ECO:0000313" key="3">
    <source>
        <dbReference type="EMBL" id="EMD95826.1"/>
    </source>
</evidence>
<dbReference type="EMBL" id="KB445570">
    <property type="protein sequence ID" value="EMD95826.1"/>
    <property type="molecule type" value="Genomic_DNA"/>
</dbReference>
<reference evidence="4" key="2">
    <citation type="journal article" date="2013" name="PLoS Genet.">
        <title>Comparative genome structure, secondary metabolite, and effector coding capacity across Cochliobolus pathogens.</title>
        <authorList>
            <person name="Condon B.J."/>
            <person name="Leng Y."/>
            <person name="Wu D."/>
            <person name="Bushley K.E."/>
            <person name="Ohm R.A."/>
            <person name="Otillar R."/>
            <person name="Martin J."/>
            <person name="Schackwitz W."/>
            <person name="Grimwood J."/>
            <person name="MohdZainudin N."/>
            <person name="Xue C."/>
            <person name="Wang R."/>
            <person name="Manning V.A."/>
            <person name="Dhillon B."/>
            <person name="Tu Z.J."/>
            <person name="Steffenson B.J."/>
            <person name="Salamov A."/>
            <person name="Sun H."/>
            <person name="Lowry S."/>
            <person name="LaButti K."/>
            <person name="Han J."/>
            <person name="Copeland A."/>
            <person name="Lindquist E."/>
            <person name="Barry K."/>
            <person name="Schmutz J."/>
            <person name="Baker S.E."/>
            <person name="Ciuffetti L.M."/>
            <person name="Grigoriev I.V."/>
            <person name="Zhong S."/>
            <person name="Turgeon B.G."/>
        </authorList>
    </citation>
    <scope>NUCLEOTIDE SEQUENCE [LARGE SCALE GENOMIC DNA]</scope>
    <source>
        <strain evidence="4">C5 / ATCC 48332 / race O</strain>
    </source>
</reference>
<name>M2UQH3_COCH5</name>
<reference evidence="3 4" key="1">
    <citation type="journal article" date="2012" name="PLoS Pathog.">
        <title>Diverse lifestyles and strategies of plant pathogenesis encoded in the genomes of eighteen Dothideomycetes fungi.</title>
        <authorList>
            <person name="Ohm R.A."/>
            <person name="Feau N."/>
            <person name="Henrissat B."/>
            <person name="Schoch C.L."/>
            <person name="Horwitz B.A."/>
            <person name="Barry K.W."/>
            <person name="Condon B.J."/>
            <person name="Copeland A.C."/>
            <person name="Dhillon B."/>
            <person name="Glaser F."/>
            <person name="Hesse C.N."/>
            <person name="Kosti I."/>
            <person name="LaButti K."/>
            <person name="Lindquist E.A."/>
            <person name="Lucas S."/>
            <person name="Salamov A.A."/>
            <person name="Bradshaw R.E."/>
            <person name="Ciuffetti L."/>
            <person name="Hamelin R.C."/>
            <person name="Kema G.H.J."/>
            <person name="Lawrence C."/>
            <person name="Scott J.A."/>
            <person name="Spatafora J.W."/>
            <person name="Turgeon B.G."/>
            <person name="de Wit P.J.G.M."/>
            <person name="Zhong S."/>
            <person name="Goodwin S.B."/>
            <person name="Grigoriev I.V."/>
        </authorList>
    </citation>
    <scope>NUCLEOTIDE SEQUENCE [LARGE SCALE GENOMIC DNA]</scope>
    <source>
        <strain evidence="4">C5 / ATCC 48332 / race O</strain>
    </source>
</reference>
<dbReference type="Proteomes" id="UP000016936">
    <property type="component" value="Unassembled WGS sequence"/>
</dbReference>
<proteinExistence type="predicted"/>
<dbReference type="OrthoDB" id="3691437at2759"/>
<dbReference type="HOGENOM" id="CLU_1767742_0_0_1"/>
<dbReference type="OMA" id="HIGRECD"/>